<dbReference type="AlphaFoldDB" id="A0AAJ2K184"/>
<gene>
    <name evidence="1" type="ORF">RQP50_19025</name>
</gene>
<evidence type="ECO:0000313" key="2">
    <source>
        <dbReference type="Proteomes" id="UP001250538"/>
    </source>
</evidence>
<organism evidence="1 2">
    <name type="scientific">Paenibacillus suaedae</name>
    <dbReference type="NCBI Taxonomy" id="3077233"/>
    <lineage>
        <taxon>Bacteria</taxon>
        <taxon>Bacillati</taxon>
        <taxon>Bacillota</taxon>
        <taxon>Bacilli</taxon>
        <taxon>Bacillales</taxon>
        <taxon>Paenibacillaceae</taxon>
        <taxon>Paenibacillus</taxon>
    </lineage>
</organism>
<dbReference type="EMBL" id="JAVYAA010000004">
    <property type="protein sequence ID" value="MDT8978324.1"/>
    <property type="molecule type" value="Genomic_DNA"/>
</dbReference>
<reference evidence="2" key="1">
    <citation type="submission" date="2023-09" db="EMBL/GenBank/DDBJ databases">
        <title>Paenibacillus sp. chi10 Genome sequencing and assembly.</title>
        <authorList>
            <person name="Kim I."/>
        </authorList>
    </citation>
    <scope>NUCLEOTIDE SEQUENCE [LARGE SCALE GENOMIC DNA]</scope>
    <source>
        <strain evidence="2">chi10</strain>
    </source>
</reference>
<comment type="caution">
    <text evidence="1">The sequence shown here is derived from an EMBL/GenBank/DDBJ whole genome shotgun (WGS) entry which is preliminary data.</text>
</comment>
<protein>
    <submittedName>
        <fullName evidence="1">Uncharacterized protein</fullName>
    </submittedName>
</protein>
<dbReference type="Proteomes" id="UP001250538">
    <property type="component" value="Unassembled WGS sequence"/>
</dbReference>
<sequence length="137" mass="15755">MKYKEIKMNTIANILVAEKIIYDHKTKRHSLNSVVNSIQVNMFPSAIITDVHLKFFLPSPEFNSLYKLVIYAPDHVVVFSSLIIEVKNFRLNCMMPGMDAAVNVKFAVTEEGTYRYCLLDENNNIISEYPLYVSLSE</sequence>
<proteinExistence type="predicted"/>
<name>A0AAJ2K184_9BACL</name>
<dbReference type="RefSeq" id="WP_072730566.1">
    <property type="nucleotide sequence ID" value="NZ_JAVYAA010000004.1"/>
</dbReference>
<accession>A0AAJ2K184</accession>
<evidence type="ECO:0000313" key="1">
    <source>
        <dbReference type="EMBL" id="MDT8978324.1"/>
    </source>
</evidence>
<keyword evidence="2" id="KW-1185">Reference proteome</keyword>